<feature type="transmembrane region" description="Helical" evidence="6">
    <location>
        <begin position="399"/>
        <end position="419"/>
    </location>
</feature>
<dbReference type="InterPro" id="IPR044644">
    <property type="entry name" value="DinF-like"/>
</dbReference>
<dbReference type="OMA" id="QPFVGYN"/>
<dbReference type="Proteomes" id="UP000008827">
    <property type="component" value="Chromosome 18"/>
</dbReference>
<evidence type="ECO:0000256" key="5">
    <source>
        <dbReference type="ARBA" id="ARBA00023136"/>
    </source>
</evidence>
<feature type="region of interest" description="Disordered" evidence="7">
    <location>
        <begin position="40"/>
        <end position="65"/>
    </location>
</feature>
<keyword evidence="3 6" id="KW-0812">Transmembrane</keyword>
<dbReference type="Pfam" id="PF01554">
    <property type="entry name" value="MatE"/>
    <property type="match status" value="1"/>
</dbReference>
<dbReference type="Gramene" id="KRH00327">
    <property type="protein sequence ID" value="KRH00327"/>
    <property type="gene ID" value="GLYMA_18G206500"/>
</dbReference>
<comment type="similarity">
    <text evidence="2 6">Belongs to the multi antimicrobial extrusion (MATE) (TC 2.A.66.1) family.</text>
</comment>
<feature type="transmembrane region" description="Helical" evidence="6">
    <location>
        <begin position="454"/>
        <end position="477"/>
    </location>
</feature>
<comment type="subcellular location">
    <subcellularLocation>
        <location evidence="1">Membrane</location>
        <topology evidence="1">Multi-pass membrane protein</topology>
    </subcellularLocation>
</comment>
<evidence type="ECO:0000256" key="1">
    <source>
        <dbReference type="ARBA" id="ARBA00004141"/>
    </source>
</evidence>
<feature type="transmembrane region" description="Helical" evidence="6">
    <location>
        <begin position="425"/>
        <end position="445"/>
    </location>
</feature>
<protein>
    <recommendedName>
        <fullName evidence="6">Protein DETOXIFICATION</fullName>
    </recommendedName>
    <alternativeName>
        <fullName evidence="6">Multidrug and toxic compound extrusion protein</fullName>
    </alternativeName>
</protein>
<organism evidence="8">
    <name type="scientific">Glycine max</name>
    <name type="common">Soybean</name>
    <name type="synonym">Glycine hispida</name>
    <dbReference type="NCBI Taxonomy" id="3847"/>
    <lineage>
        <taxon>Eukaryota</taxon>
        <taxon>Viridiplantae</taxon>
        <taxon>Streptophyta</taxon>
        <taxon>Embryophyta</taxon>
        <taxon>Tracheophyta</taxon>
        <taxon>Spermatophyta</taxon>
        <taxon>Magnoliopsida</taxon>
        <taxon>eudicotyledons</taxon>
        <taxon>Gunneridae</taxon>
        <taxon>Pentapetalae</taxon>
        <taxon>rosids</taxon>
        <taxon>fabids</taxon>
        <taxon>Fabales</taxon>
        <taxon>Fabaceae</taxon>
        <taxon>Papilionoideae</taxon>
        <taxon>50 kb inversion clade</taxon>
        <taxon>NPAAA clade</taxon>
        <taxon>indigoferoid/millettioid clade</taxon>
        <taxon>Phaseoleae</taxon>
        <taxon>Glycine</taxon>
        <taxon>Glycine subgen. Soja</taxon>
    </lineage>
</organism>
<dbReference type="PANTHER" id="PTHR42893">
    <property type="entry name" value="PROTEIN DETOXIFICATION 44, CHLOROPLASTIC-RELATED"/>
    <property type="match status" value="1"/>
</dbReference>
<dbReference type="GO" id="GO:0022857">
    <property type="term" value="F:transmembrane transporter activity"/>
    <property type="evidence" value="ECO:0000318"/>
    <property type="project" value="GO_Central"/>
</dbReference>
<keyword evidence="10" id="KW-1185">Reference proteome</keyword>
<dbReference type="AlphaFoldDB" id="A0A0R0F2D8"/>
<feature type="transmembrane region" description="Helical" evidence="6">
    <location>
        <begin position="242"/>
        <end position="262"/>
    </location>
</feature>
<evidence type="ECO:0000313" key="9">
    <source>
        <dbReference type="EnsemblPlants" id="KRH00327"/>
    </source>
</evidence>
<evidence type="ECO:0000313" key="8">
    <source>
        <dbReference type="EMBL" id="KRH00327.1"/>
    </source>
</evidence>
<keyword evidence="4 6" id="KW-1133">Transmembrane helix</keyword>
<reference evidence="8 9" key="1">
    <citation type="journal article" date="2010" name="Nature">
        <title>Genome sequence of the palaeopolyploid soybean.</title>
        <authorList>
            <person name="Schmutz J."/>
            <person name="Cannon S.B."/>
            <person name="Schlueter J."/>
            <person name="Ma J."/>
            <person name="Mitros T."/>
            <person name="Nelson W."/>
            <person name="Hyten D.L."/>
            <person name="Song Q."/>
            <person name="Thelen J.J."/>
            <person name="Cheng J."/>
            <person name="Xu D."/>
            <person name="Hellsten U."/>
            <person name="May G.D."/>
            <person name="Yu Y."/>
            <person name="Sakurai T."/>
            <person name="Umezawa T."/>
            <person name="Bhattacharyya M.K."/>
            <person name="Sandhu D."/>
            <person name="Valliyodan B."/>
            <person name="Lindquist E."/>
            <person name="Peto M."/>
            <person name="Grant D."/>
            <person name="Shu S."/>
            <person name="Goodstein D."/>
            <person name="Barry K."/>
            <person name="Futrell-Griggs M."/>
            <person name="Abernathy B."/>
            <person name="Du J."/>
            <person name="Tian Z."/>
            <person name="Zhu L."/>
            <person name="Gill N."/>
            <person name="Joshi T."/>
            <person name="Libault M."/>
            <person name="Sethuraman A."/>
            <person name="Zhang X.-C."/>
            <person name="Shinozaki K."/>
            <person name="Nguyen H.T."/>
            <person name="Wing R.A."/>
            <person name="Cregan P."/>
            <person name="Specht J."/>
            <person name="Grimwood J."/>
            <person name="Rokhsar D."/>
            <person name="Stacey G."/>
            <person name="Shoemaker R.C."/>
            <person name="Jackson S.A."/>
        </authorList>
    </citation>
    <scope>NUCLEOTIDE SEQUENCE [LARGE SCALE GENOMIC DNA]</scope>
    <source>
        <strain evidence="9">cv. Williams 82</strain>
        <tissue evidence="8">Callus</tissue>
    </source>
</reference>
<keyword evidence="5 6" id="KW-0472">Membrane</keyword>
<dbReference type="GO" id="GO:0015297">
    <property type="term" value="F:antiporter activity"/>
    <property type="evidence" value="ECO:0007669"/>
    <property type="project" value="InterPro"/>
</dbReference>
<dbReference type="PANTHER" id="PTHR42893:SF46">
    <property type="entry name" value="PROTEIN DETOXIFICATION 44, CHLOROPLASTIC"/>
    <property type="match status" value="1"/>
</dbReference>
<name>A0A0R0F2D8_SOYBN</name>
<evidence type="ECO:0000256" key="4">
    <source>
        <dbReference type="ARBA" id="ARBA00022989"/>
    </source>
</evidence>
<dbReference type="GO" id="GO:0016020">
    <property type="term" value="C:membrane"/>
    <property type="evidence" value="ECO:0007669"/>
    <property type="project" value="UniProtKB-SubCell"/>
</dbReference>
<dbReference type="OrthoDB" id="2126698at2759"/>
<evidence type="ECO:0000256" key="2">
    <source>
        <dbReference type="ARBA" id="ARBA00010199"/>
    </source>
</evidence>
<evidence type="ECO:0000256" key="6">
    <source>
        <dbReference type="RuleBase" id="RU004914"/>
    </source>
</evidence>
<dbReference type="InParanoid" id="A0A0R0F2D8"/>
<proteinExistence type="inferred from homology"/>
<dbReference type="GO" id="GO:0042910">
    <property type="term" value="F:xenobiotic transmembrane transporter activity"/>
    <property type="evidence" value="ECO:0007669"/>
    <property type="project" value="InterPro"/>
</dbReference>
<feature type="compositionally biased region" description="Polar residues" evidence="7">
    <location>
        <begin position="41"/>
        <end position="58"/>
    </location>
</feature>
<gene>
    <name evidence="8" type="ORF">GLYMA_18G206500</name>
</gene>
<feature type="transmembrane region" description="Helical" evidence="6">
    <location>
        <begin position="201"/>
        <end position="222"/>
    </location>
</feature>
<feature type="transmembrane region" description="Helical" evidence="6">
    <location>
        <begin position="497"/>
        <end position="519"/>
    </location>
</feature>
<reference evidence="8" key="3">
    <citation type="submission" date="2018-07" db="EMBL/GenBank/DDBJ databases">
        <title>WGS assembly of Glycine max.</title>
        <authorList>
            <person name="Schmutz J."/>
            <person name="Cannon S."/>
            <person name="Schlueter J."/>
            <person name="Ma J."/>
            <person name="Mitros T."/>
            <person name="Nelson W."/>
            <person name="Hyten D."/>
            <person name="Song Q."/>
            <person name="Thelen J."/>
            <person name="Cheng J."/>
            <person name="Xu D."/>
            <person name="Hellsten U."/>
            <person name="May G."/>
            <person name="Yu Y."/>
            <person name="Sakurai T."/>
            <person name="Umezawa T."/>
            <person name="Bhattacharyya M."/>
            <person name="Sandhu D."/>
            <person name="Valliyodan B."/>
            <person name="Lindquist E."/>
            <person name="Peto M."/>
            <person name="Grant D."/>
            <person name="Shu S."/>
            <person name="Goodstein D."/>
            <person name="Barry K."/>
            <person name="Futrell-Griggs M."/>
            <person name="Abernathy B."/>
            <person name="Du J."/>
            <person name="Tian Z."/>
            <person name="Zhu L."/>
            <person name="Gill N."/>
            <person name="Joshi T."/>
            <person name="Libault M."/>
            <person name="Sethuraman A."/>
            <person name="Zhang X."/>
            <person name="Shinozaki K."/>
            <person name="Nguyen H."/>
            <person name="Wing R."/>
            <person name="Cregan P."/>
            <person name="Specht J."/>
            <person name="Grimwood J."/>
            <person name="Rokhsar D."/>
            <person name="Stacey G."/>
            <person name="Shoemaker R."/>
            <person name="Jackson S."/>
        </authorList>
    </citation>
    <scope>NUCLEOTIDE SEQUENCE</scope>
    <source>
        <tissue evidence="8">Callus</tissue>
    </source>
</reference>
<dbReference type="FunCoup" id="A0A0R0F2D8">
    <property type="interactions" value="1254"/>
</dbReference>
<dbReference type="SMR" id="A0A0R0F2D8"/>
<evidence type="ECO:0000256" key="3">
    <source>
        <dbReference type="ARBA" id="ARBA00022692"/>
    </source>
</evidence>
<dbReference type="STRING" id="3847.A0A0R0F2D8"/>
<dbReference type="PaxDb" id="3847-GLYMA18G43740.1"/>
<feature type="transmembrane region" description="Helical" evidence="6">
    <location>
        <begin position="309"/>
        <end position="336"/>
    </location>
</feature>
<dbReference type="InterPro" id="IPR002528">
    <property type="entry name" value="MATE_fam"/>
</dbReference>
<evidence type="ECO:0000313" key="10">
    <source>
        <dbReference type="Proteomes" id="UP000008827"/>
    </source>
</evidence>
<dbReference type="EMBL" id="CM000851">
    <property type="protein sequence ID" value="KRH00327.1"/>
    <property type="molecule type" value="Genomic_DNA"/>
</dbReference>
<evidence type="ECO:0000256" key="7">
    <source>
        <dbReference type="SAM" id="MobiDB-lite"/>
    </source>
</evidence>
<reference evidence="9" key="2">
    <citation type="submission" date="2018-02" db="UniProtKB">
        <authorList>
            <consortium name="EnsemblPlants"/>
        </authorList>
    </citation>
    <scope>IDENTIFICATION</scope>
    <source>
        <strain evidence="9">Williams 82</strain>
    </source>
</reference>
<feature type="transmembrane region" description="Helical" evidence="6">
    <location>
        <begin position="555"/>
        <end position="575"/>
    </location>
</feature>
<feature type="transmembrane region" description="Helical" evidence="6">
    <location>
        <begin position="526"/>
        <end position="549"/>
    </location>
</feature>
<comment type="caution">
    <text evidence="6">Lacks conserved residue(s) required for the propagation of feature annotation.</text>
</comment>
<accession>A0A0R0F2D8</accession>
<sequence>MVSSLSTFFLCTHSLKSPTLKPLTKFYCFARLRFRVPPKASSRNKNANTDSVETPSLQPSSLKPPYDSSSSLLRCFSGVLKFVYWVLASDGWLTFDESVIVLIALPAALALAADPIASLIDTAFVGHIGAVELAAVGVSASGFNLVSKAFNVPLLNVTASFVAEEQALIRKEEESIPSDKNDFPFQMYIQIKLLPSVSTSLALAATLGMAETVVLTLGSGILMNIMGIPADSPMRGPAEQFLTLRAFGTPAIVLALAAQGTFRGFLDTKTPLYAVGKVHNLKFEITNKYLLTEMFLGVGNFLKAILDPILIFLFGLGGATVATLISEYLIAFILLWKLSDKVLLIPSEFYGRKFFSYLKSETLLFDSNWILLCLEPAIPIAEVFKDIPNIPPPPIPKMFLTLAVFITVMLSTSVAAQQGPIPPMAGHQICMQVWLSALLACNYSLGNYEQASLVIFRVMQIGLGAGITLSMILFFGFGAFSSLFSTDSEVLDVARSGIWFVAGSQPVNALAFVIDGIYYGVSDFGYAAYSMVISYHVGLVSSTFLLVVAPVGLPGVWTGLFIFMALRVLAGLWMLSSKSGPWDTFWYKDGAED</sequence>
<dbReference type="EnsemblPlants" id="KRH00327">
    <property type="protein sequence ID" value="KRH00327"/>
    <property type="gene ID" value="GLYMA_18G206500"/>
</dbReference>